<keyword evidence="1" id="KW-1133">Transmembrane helix</keyword>
<sequence length="165" mass="18219">MRLGKLFVQIIVLIVVLIVVLIIVSVTPSSKVESYSFLNRYKLLQEQLILREISTENTIKNTIENTIKNTIENTIKNTIENTITEACSGHGKNVDNYCNSGTFKKKSTHGSLDDCYTPIIGDCCDQYLNISLTSRSLSVVVTYGGVHIVAAPIILAMLVEPRLGT</sequence>
<gene>
    <name evidence="2" type="ORF">GNI_041250</name>
</gene>
<accession>A0A023BA59</accession>
<protein>
    <submittedName>
        <fullName evidence="2">Transmembrane protein</fullName>
    </submittedName>
</protein>
<dbReference type="EMBL" id="AFNH02000314">
    <property type="protein sequence ID" value="EZG77896.1"/>
    <property type="molecule type" value="Genomic_DNA"/>
</dbReference>
<dbReference type="Proteomes" id="UP000019763">
    <property type="component" value="Unassembled WGS sequence"/>
</dbReference>
<dbReference type="AlphaFoldDB" id="A0A023BA59"/>
<evidence type="ECO:0000313" key="2">
    <source>
        <dbReference type="EMBL" id="EZG77896.1"/>
    </source>
</evidence>
<feature type="transmembrane region" description="Helical" evidence="1">
    <location>
        <begin position="6"/>
        <end position="26"/>
    </location>
</feature>
<dbReference type="RefSeq" id="XP_011129473.1">
    <property type="nucleotide sequence ID" value="XM_011131171.1"/>
</dbReference>
<reference evidence="2" key="1">
    <citation type="submission" date="2013-12" db="EMBL/GenBank/DDBJ databases">
        <authorList>
            <person name="Omoto C.K."/>
            <person name="Sibley D."/>
            <person name="Venepally P."/>
            <person name="Hadjithomas M."/>
            <person name="Karamycheva S."/>
            <person name="Brunk B."/>
            <person name="Roos D."/>
            <person name="Caler E."/>
            <person name="Lorenzi H."/>
        </authorList>
    </citation>
    <scope>NUCLEOTIDE SEQUENCE</scope>
</reference>
<comment type="caution">
    <text evidence="2">The sequence shown here is derived from an EMBL/GenBank/DDBJ whole genome shotgun (WGS) entry which is preliminary data.</text>
</comment>
<keyword evidence="1 2" id="KW-0812">Transmembrane</keyword>
<name>A0A023BA59_GRENI</name>
<evidence type="ECO:0000256" key="1">
    <source>
        <dbReference type="SAM" id="Phobius"/>
    </source>
</evidence>
<evidence type="ECO:0000313" key="3">
    <source>
        <dbReference type="Proteomes" id="UP000019763"/>
    </source>
</evidence>
<organism evidence="2 3">
    <name type="scientific">Gregarina niphandrodes</name>
    <name type="common">Septate eugregarine</name>
    <dbReference type="NCBI Taxonomy" id="110365"/>
    <lineage>
        <taxon>Eukaryota</taxon>
        <taxon>Sar</taxon>
        <taxon>Alveolata</taxon>
        <taxon>Apicomplexa</taxon>
        <taxon>Conoidasida</taxon>
        <taxon>Gregarinasina</taxon>
        <taxon>Eugregarinorida</taxon>
        <taxon>Gregarinidae</taxon>
        <taxon>Gregarina</taxon>
    </lineage>
</organism>
<proteinExistence type="predicted"/>
<keyword evidence="1" id="KW-0472">Membrane</keyword>
<feature type="transmembrane region" description="Helical" evidence="1">
    <location>
        <begin position="137"/>
        <end position="159"/>
    </location>
</feature>
<dbReference type="GeneID" id="22911595"/>
<keyword evidence="3" id="KW-1185">Reference proteome</keyword>
<dbReference type="VEuPathDB" id="CryptoDB:GNI_041250"/>